<dbReference type="Proteomes" id="UP000243515">
    <property type="component" value="Unassembled WGS sequence"/>
</dbReference>
<proteinExistence type="predicted"/>
<comment type="subunit">
    <text evidence="1">Component of the mitochondrial contact site and cristae organizing system (MICOS) complex.</text>
</comment>
<evidence type="ECO:0000313" key="4">
    <source>
        <dbReference type="Proteomes" id="UP000243515"/>
    </source>
</evidence>
<keyword evidence="1" id="KW-0472">Membrane</keyword>
<comment type="subcellular location">
    <subcellularLocation>
        <location evidence="1">Mitochondrion inner membrane</location>
    </subcellularLocation>
</comment>
<dbReference type="Pfam" id="PF09769">
    <property type="entry name" value="ApoO"/>
    <property type="match status" value="1"/>
</dbReference>
<dbReference type="AlphaFoldDB" id="A0A232M570"/>
<dbReference type="PANTHER" id="PTHR28268:SF1">
    <property type="entry name" value="MICOS SUBUNIT MIC26"/>
    <property type="match status" value="1"/>
</dbReference>
<dbReference type="OrthoDB" id="2399148at2759"/>
<dbReference type="PANTHER" id="PTHR28268">
    <property type="entry name" value="MICOS SUBUNIT MIC26"/>
    <property type="match status" value="1"/>
</dbReference>
<name>A0A232M570_9EURO</name>
<dbReference type="EMBL" id="NPHW01002452">
    <property type="protein sequence ID" value="OXV11482.1"/>
    <property type="molecule type" value="Genomic_DNA"/>
</dbReference>
<gene>
    <name evidence="3" type="ORF">Egran_00759</name>
</gene>
<dbReference type="GO" id="GO:0061617">
    <property type="term" value="C:MICOS complex"/>
    <property type="evidence" value="ECO:0007669"/>
    <property type="project" value="UniProtKB-UniRule"/>
</dbReference>
<feature type="region of interest" description="Disordered" evidence="2">
    <location>
        <begin position="1"/>
        <end position="69"/>
    </location>
</feature>
<dbReference type="InterPro" id="IPR019166">
    <property type="entry name" value="MIC26/MIC27"/>
</dbReference>
<dbReference type="GO" id="GO:0042407">
    <property type="term" value="P:cristae formation"/>
    <property type="evidence" value="ECO:0007669"/>
    <property type="project" value="InterPro"/>
</dbReference>
<feature type="compositionally biased region" description="Polar residues" evidence="2">
    <location>
        <begin position="30"/>
        <end position="42"/>
    </location>
</feature>
<reference evidence="3 4" key="1">
    <citation type="journal article" date="2015" name="Environ. Microbiol.">
        <title>Metagenome sequence of Elaphomyces granulatus from sporocarp tissue reveals Ascomycota ectomycorrhizal fingerprints of genome expansion and a Proteobacteria-rich microbiome.</title>
        <authorList>
            <person name="Quandt C.A."/>
            <person name="Kohler A."/>
            <person name="Hesse C.N."/>
            <person name="Sharpton T.J."/>
            <person name="Martin F."/>
            <person name="Spatafora J.W."/>
        </authorList>
    </citation>
    <scope>NUCLEOTIDE SEQUENCE [LARGE SCALE GENOMIC DNA]</scope>
    <source>
        <strain evidence="3 4">OSC145934</strain>
    </source>
</reference>
<dbReference type="GO" id="GO:0044284">
    <property type="term" value="C:mitochondrial crista junction"/>
    <property type="evidence" value="ECO:0007669"/>
    <property type="project" value="TreeGrafter"/>
</dbReference>
<keyword evidence="1" id="KW-0496">Mitochondrion</keyword>
<evidence type="ECO:0000256" key="2">
    <source>
        <dbReference type="SAM" id="MobiDB-lite"/>
    </source>
</evidence>
<organism evidence="3 4">
    <name type="scientific">Elaphomyces granulatus</name>
    <dbReference type="NCBI Taxonomy" id="519963"/>
    <lineage>
        <taxon>Eukaryota</taxon>
        <taxon>Fungi</taxon>
        <taxon>Dikarya</taxon>
        <taxon>Ascomycota</taxon>
        <taxon>Pezizomycotina</taxon>
        <taxon>Eurotiomycetes</taxon>
        <taxon>Eurotiomycetidae</taxon>
        <taxon>Eurotiales</taxon>
        <taxon>Elaphomycetaceae</taxon>
        <taxon>Elaphomyces</taxon>
    </lineage>
</organism>
<keyword evidence="4" id="KW-1185">Reference proteome</keyword>
<evidence type="ECO:0000256" key="1">
    <source>
        <dbReference type="RuleBase" id="RU363021"/>
    </source>
</evidence>
<comment type="caution">
    <text evidence="3">The sequence shown here is derived from an EMBL/GenBank/DDBJ whole genome shotgun (WGS) entry which is preliminary data.</text>
</comment>
<accession>A0A232M570</accession>
<keyword evidence="1" id="KW-0999">Mitochondrion inner membrane</keyword>
<dbReference type="InterPro" id="IPR033181">
    <property type="entry name" value="Mic26_fungi"/>
</dbReference>
<sequence length="234" mass="25694">MVDSSRQEVWAEAPSETITTRKPIYDDDPATNSAPARTSLLRSSPSSPSPSSPSSSSSSTQSLTPTDRVTEQVRRARRFLYTHALTAENGVNDVLSRVLQVENACADAVASLAPPPESGEQLLPGSIYVVVSAMAGAIGSRNRGILLRTTMPLAFGALAARMLLPVTMQNVADRGWEWEKKNAPGLAEQHLRLRHSWDHTWSTGVAHSHMARSMMEEKIRHGRETLEKWVREGR</sequence>
<protein>
    <recommendedName>
        <fullName evidence="1">MICOS complex subunit</fullName>
    </recommendedName>
</protein>
<evidence type="ECO:0000313" key="3">
    <source>
        <dbReference type="EMBL" id="OXV11482.1"/>
    </source>
</evidence>
<comment type="function">
    <text evidence="1">Component of the MICOS complex, a large protein complex of the mitochondrial inner membrane that plays crucial roles in the maintenance of crista junctions, inner membrane architecture, and formation of contact sites to the outer membrane.</text>
</comment>